<keyword evidence="3" id="KW-1185">Reference proteome</keyword>
<proteinExistence type="predicted"/>
<dbReference type="Proteomes" id="UP000008144">
    <property type="component" value="Unassembled WGS sequence"/>
</dbReference>
<evidence type="ECO:0000313" key="3">
    <source>
        <dbReference type="Proteomes" id="UP000008144"/>
    </source>
</evidence>
<reference evidence="2" key="2">
    <citation type="submission" date="2025-08" db="UniProtKB">
        <authorList>
            <consortium name="Ensembl"/>
        </authorList>
    </citation>
    <scope>IDENTIFICATION</scope>
</reference>
<evidence type="ECO:0000313" key="2">
    <source>
        <dbReference type="Ensembl" id="ENSCINP00000033894.1"/>
    </source>
</evidence>
<reference evidence="2" key="3">
    <citation type="submission" date="2025-09" db="UniProtKB">
        <authorList>
            <consortium name="Ensembl"/>
        </authorList>
    </citation>
    <scope>IDENTIFICATION</scope>
</reference>
<dbReference type="Ensembl" id="ENSCINT00000031737.1">
    <property type="protein sequence ID" value="ENSCINP00000033894.1"/>
    <property type="gene ID" value="ENSCING00000018685.1"/>
</dbReference>
<keyword evidence="1" id="KW-1133">Transmembrane helix</keyword>
<organism evidence="2 3">
    <name type="scientific">Ciona intestinalis</name>
    <name type="common">Transparent sea squirt</name>
    <name type="synonym">Ascidia intestinalis</name>
    <dbReference type="NCBI Taxonomy" id="7719"/>
    <lineage>
        <taxon>Eukaryota</taxon>
        <taxon>Metazoa</taxon>
        <taxon>Chordata</taxon>
        <taxon>Tunicata</taxon>
        <taxon>Ascidiacea</taxon>
        <taxon>Phlebobranchia</taxon>
        <taxon>Cionidae</taxon>
        <taxon>Ciona</taxon>
    </lineage>
</organism>
<evidence type="ECO:0000256" key="1">
    <source>
        <dbReference type="SAM" id="Phobius"/>
    </source>
</evidence>
<sequence length="88" mass="10010">MKSVVSSIWLLTVSMGSIIVLVVAESRMIDRQAHEFIFFACLIGVASIVFAFLARRYKASKPQEIPSKKEKNEIEKTELLEEKTDFSE</sequence>
<protein>
    <submittedName>
        <fullName evidence="2">Uncharacterized protein</fullName>
    </submittedName>
</protein>
<keyword evidence="1" id="KW-0812">Transmembrane</keyword>
<keyword evidence="1" id="KW-0472">Membrane</keyword>
<dbReference type="InParanoid" id="H2XW60"/>
<dbReference type="Gene3D" id="1.20.1250.20">
    <property type="entry name" value="MFS general substrate transporter like domains"/>
    <property type="match status" value="1"/>
</dbReference>
<name>H2XW60_CIOIN</name>
<accession>H2XW60</accession>
<dbReference type="HOGENOM" id="CLU_2468391_0_0_1"/>
<dbReference type="InterPro" id="IPR036259">
    <property type="entry name" value="MFS_trans_sf"/>
</dbReference>
<dbReference type="AlphaFoldDB" id="H2XW60"/>
<feature type="transmembrane region" description="Helical" evidence="1">
    <location>
        <begin position="36"/>
        <end position="54"/>
    </location>
</feature>
<feature type="transmembrane region" description="Helical" evidence="1">
    <location>
        <begin position="6"/>
        <end position="24"/>
    </location>
</feature>
<reference evidence="3" key="1">
    <citation type="journal article" date="2002" name="Science">
        <title>The draft genome of Ciona intestinalis: insights into chordate and vertebrate origins.</title>
        <authorList>
            <person name="Dehal P."/>
            <person name="Satou Y."/>
            <person name="Campbell R.K."/>
            <person name="Chapman J."/>
            <person name="Degnan B."/>
            <person name="De Tomaso A."/>
            <person name="Davidson B."/>
            <person name="Di Gregorio A."/>
            <person name="Gelpke M."/>
            <person name="Goodstein D.M."/>
            <person name="Harafuji N."/>
            <person name="Hastings K.E."/>
            <person name="Ho I."/>
            <person name="Hotta K."/>
            <person name="Huang W."/>
            <person name="Kawashima T."/>
            <person name="Lemaire P."/>
            <person name="Martinez D."/>
            <person name="Meinertzhagen I.A."/>
            <person name="Necula S."/>
            <person name="Nonaka M."/>
            <person name="Putnam N."/>
            <person name="Rash S."/>
            <person name="Saiga H."/>
            <person name="Satake M."/>
            <person name="Terry A."/>
            <person name="Yamada L."/>
            <person name="Wang H.G."/>
            <person name="Awazu S."/>
            <person name="Azumi K."/>
            <person name="Boore J."/>
            <person name="Branno M."/>
            <person name="Chin-Bow S."/>
            <person name="DeSantis R."/>
            <person name="Doyle S."/>
            <person name="Francino P."/>
            <person name="Keys D.N."/>
            <person name="Haga S."/>
            <person name="Hayashi H."/>
            <person name="Hino K."/>
            <person name="Imai K.S."/>
            <person name="Inaba K."/>
            <person name="Kano S."/>
            <person name="Kobayashi K."/>
            <person name="Kobayashi M."/>
            <person name="Lee B.I."/>
            <person name="Makabe K.W."/>
            <person name="Manohar C."/>
            <person name="Matassi G."/>
            <person name="Medina M."/>
            <person name="Mochizuki Y."/>
            <person name="Mount S."/>
            <person name="Morishita T."/>
            <person name="Miura S."/>
            <person name="Nakayama A."/>
            <person name="Nishizaka S."/>
            <person name="Nomoto H."/>
            <person name="Ohta F."/>
            <person name="Oishi K."/>
            <person name="Rigoutsos I."/>
            <person name="Sano M."/>
            <person name="Sasaki A."/>
            <person name="Sasakura Y."/>
            <person name="Shoguchi E."/>
            <person name="Shin-i T."/>
            <person name="Spagnuolo A."/>
            <person name="Stainier D."/>
            <person name="Suzuki M.M."/>
            <person name="Tassy O."/>
            <person name="Takatori N."/>
            <person name="Tokuoka M."/>
            <person name="Yagi K."/>
            <person name="Yoshizaki F."/>
            <person name="Wada S."/>
            <person name="Zhang C."/>
            <person name="Hyatt P.D."/>
            <person name="Larimer F."/>
            <person name="Detter C."/>
            <person name="Doggett N."/>
            <person name="Glavina T."/>
            <person name="Hawkins T."/>
            <person name="Richardson P."/>
            <person name="Lucas S."/>
            <person name="Kohara Y."/>
            <person name="Levine M."/>
            <person name="Satoh N."/>
            <person name="Rokhsar D.S."/>
        </authorList>
    </citation>
    <scope>NUCLEOTIDE SEQUENCE [LARGE SCALE GENOMIC DNA]</scope>
</reference>